<reference evidence="1 2" key="1">
    <citation type="journal article" date="2022" name="Hortic Res">
        <title>A haplotype resolved chromosomal level avocado genome allows analysis of novel avocado genes.</title>
        <authorList>
            <person name="Nath O."/>
            <person name="Fletcher S.J."/>
            <person name="Hayward A."/>
            <person name="Shaw L.M."/>
            <person name="Masouleh A.K."/>
            <person name="Furtado A."/>
            <person name="Henry R.J."/>
            <person name="Mitter N."/>
        </authorList>
    </citation>
    <scope>NUCLEOTIDE SEQUENCE [LARGE SCALE GENOMIC DNA]</scope>
    <source>
        <strain evidence="2">cv. Hass</strain>
    </source>
</reference>
<evidence type="ECO:0000313" key="2">
    <source>
        <dbReference type="Proteomes" id="UP001234297"/>
    </source>
</evidence>
<evidence type="ECO:0000313" key="1">
    <source>
        <dbReference type="EMBL" id="KAJ8616199.1"/>
    </source>
</evidence>
<proteinExistence type="predicted"/>
<dbReference type="EMBL" id="CM056820">
    <property type="protein sequence ID" value="KAJ8616199.1"/>
    <property type="molecule type" value="Genomic_DNA"/>
</dbReference>
<accession>A0ACC2K5D8</accession>
<gene>
    <name evidence="1" type="ORF">MRB53_035571</name>
</gene>
<organism evidence="1 2">
    <name type="scientific">Persea americana</name>
    <name type="common">Avocado</name>
    <dbReference type="NCBI Taxonomy" id="3435"/>
    <lineage>
        <taxon>Eukaryota</taxon>
        <taxon>Viridiplantae</taxon>
        <taxon>Streptophyta</taxon>
        <taxon>Embryophyta</taxon>
        <taxon>Tracheophyta</taxon>
        <taxon>Spermatophyta</taxon>
        <taxon>Magnoliopsida</taxon>
        <taxon>Magnoliidae</taxon>
        <taxon>Laurales</taxon>
        <taxon>Lauraceae</taxon>
        <taxon>Persea</taxon>
    </lineage>
</organism>
<dbReference type="Proteomes" id="UP001234297">
    <property type="component" value="Chromosome 12"/>
</dbReference>
<sequence length="133" mass="15129">MSYSRFIWQFLLFFAVHLLAATVAGSFSTFAILSLGGFILPLSSFPSWMTWGFWMSPLSYGEIGITVNEFRAPRWRKVSPGPENISVGEQIMRRRGLLFEGYFYWISLGALFGFFVLFNIVSTIALTYLGRPS</sequence>
<name>A0ACC2K5D8_PERAE</name>
<protein>
    <submittedName>
        <fullName evidence="1">Uncharacterized protein</fullName>
    </submittedName>
</protein>
<keyword evidence="2" id="KW-1185">Reference proteome</keyword>
<comment type="caution">
    <text evidence="1">The sequence shown here is derived from an EMBL/GenBank/DDBJ whole genome shotgun (WGS) entry which is preliminary data.</text>
</comment>